<organism evidence="1 2">
    <name type="scientific">Trichoderma asperellum (strain ATCC 204424 / CBS 433.97 / NBRC 101777)</name>
    <dbReference type="NCBI Taxonomy" id="1042311"/>
    <lineage>
        <taxon>Eukaryota</taxon>
        <taxon>Fungi</taxon>
        <taxon>Dikarya</taxon>
        <taxon>Ascomycota</taxon>
        <taxon>Pezizomycotina</taxon>
        <taxon>Sordariomycetes</taxon>
        <taxon>Hypocreomycetidae</taxon>
        <taxon>Hypocreales</taxon>
        <taxon>Hypocreaceae</taxon>
        <taxon>Trichoderma</taxon>
    </lineage>
</organism>
<keyword evidence="2" id="KW-1185">Reference proteome</keyword>
<dbReference type="AlphaFoldDB" id="A0A2T3YZ71"/>
<dbReference type="Proteomes" id="UP000240493">
    <property type="component" value="Unassembled WGS sequence"/>
</dbReference>
<dbReference type="EMBL" id="KZ679267">
    <property type="protein sequence ID" value="PTB37866.1"/>
    <property type="molecule type" value="Genomic_DNA"/>
</dbReference>
<name>A0A2T3YZ71_TRIA4</name>
<dbReference type="STRING" id="1042311.A0A2T3YZ71"/>
<reference evidence="1 2" key="1">
    <citation type="submission" date="2016-07" db="EMBL/GenBank/DDBJ databases">
        <title>Multiple horizontal gene transfer events from other fungi enriched the ability of initially mycotrophic Trichoderma (Ascomycota) to feed on dead plant biomass.</title>
        <authorList>
            <consortium name="DOE Joint Genome Institute"/>
            <person name="Aerts A."/>
            <person name="Atanasova L."/>
            <person name="Chenthamara K."/>
            <person name="Zhang J."/>
            <person name="Grujic M."/>
            <person name="Henrissat B."/>
            <person name="Kuo A."/>
            <person name="Salamov A."/>
            <person name="Lipzen A."/>
            <person name="Labutti K."/>
            <person name="Barry K."/>
            <person name="Miao Y."/>
            <person name="Rahimi M.J."/>
            <person name="Shen Q."/>
            <person name="Grigoriev I.V."/>
            <person name="Kubicek C.P."/>
            <person name="Druzhinina I.S."/>
        </authorList>
    </citation>
    <scope>NUCLEOTIDE SEQUENCE [LARGE SCALE GENOMIC DNA]</scope>
    <source>
        <strain evidence="1 2">CBS 433.97</strain>
    </source>
</reference>
<sequence length="201" mass="22749">MEHSGSWFISSRDLCLSLPIQSSFAANEPRLPRCIFAAHAHRQLRRRPLVTNGGFDVIAAATYMYFLDIAQRRQPLGYELGHILGLRHEFAPEKEKYLPSVRIGSESRQSIMNYFDDLSKFQVGEQESKELAAFYAHGQAKYEGLLVIVDITPPLHVVNAEVCDAQDVLLYKLLLRLGIRNNRSLPLDNIFNKHCLSHGAA</sequence>
<dbReference type="SUPFAM" id="SSF55486">
    <property type="entry name" value="Metalloproteases ('zincins'), catalytic domain"/>
    <property type="match status" value="1"/>
</dbReference>
<proteinExistence type="predicted"/>
<evidence type="ECO:0000313" key="1">
    <source>
        <dbReference type="EMBL" id="PTB37866.1"/>
    </source>
</evidence>
<accession>A0A2T3YZ71</accession>
<dbReference type="OrthoDB" id="406838at2759"/>
<gene>
    <name evidence="1" type="ORF">M441DRAFT_50275</name>
</gene>
<evidence type="ECO:0000313" key="2">
    <source>
        <dbReference type="Proteomes" id="UP000240493"/>
    </source>
</evidence>
<protein>
    <submittedName>
        <fullName evidence="1">Uncharacterized protein</fullName>
    </submittedName>
</protein>